<evidence type="ECO:0000313" key="2">
    <source>
        <dbReference type="EMBL" id="CAB4883999.1"/>
    </source>
</evidence>
<name>A0A6J6QBE2_9ZZZZ</name>
<organism evidence="1">
    <name type="scientific">freshwater metagenome</name>
    <dbReference type="NCBI Taxonomy" id="449393"/>
    <lineage>
        <taxon>unclassified sequences</taxon>
        <taxon>metagenomes</taxon>
        <taxon>ecological metagenomes</taxon>
    </lineage>
</organism>
<gene>
    <name evidence="1" type="ORF">UFOPK2602_01041</name>
    <name evidence="2" type="ORF">UFOPK3417_01665</name>
</gene>
<protein>
    <submittedName>
        <fullName evidence="1">Unannotated protein</fullName>
    </submittedName>
</protein>
<proteinExistence type="predicted"/>
<dbReference type="AlphaFoldDB" id="A0A6J6QBE2"/>
<dbReference type="EMBL" id="CAFBLR010000198">
    <property type="protein sequence ID" value="CAB4883999.1"/>
    <property type="molecule type" value="Genomic_DNA"/>
</dbReference>
<dbReference type="EMBL" id="CAEZXX010000062">
    <property type="protein sequence ID" value="CAB4709100.1"/>
    <property type="molecule type" value="Genomic_DNA"/>
</dbReference>
<evidence type="ECO:0000313" key="1">
    <source>
        <dbReference type="EMBL" id="CAB4709100.1"/>
    </source>
</evidence>
<accession>A0A6J6QBE2</accession>
<reference evidence="1" key="1">
    <citation type="submission" date="2020-05" db="EMBL/GenBank/DDBJ databases">
        <authorList>
            <person name="Chiriac C."/>
            <person name="Salcher M."/>
            <person name="Ghai R."/>
            <person name="Kavagutti S V."/>
        </authorList>
    </citation>
    <scope>NUCLEOTIDE SEQUENCE</scope>
</reference>
<sequence length="224" mass="24918">MRNGCTLLHRHVVLQFLHEDVHLGHLAGLAVRPLRRPALQLSLDVAVPTGEIPETNLVNIRCVQLSEHIDEVERCCPTGLESHHRGLLCGVEDRALDEGHHVERRPIHLDIGAEPQCPRNRHRRLSDGGDETMLASHVVSGCEHVAERRASEHELRSPGVRAPVGDVRAPTRNQLEGVRTGQALDMLVEPGSDLRFIDSQYHGVNRSPPRRPVRIRGTRAAIPT</sequence>